<dbReference type="PANTHER" id="PTHR35004:SF6">
    <property type="entry name" value="TRANSPOSASE"/>
    <property type="match status" value="1"/>
</dbReference>
<gene>
    <name evidence="3" type="ORF">IAB38_04345</name>
</gene>
<evidence type="ECO:0000313" key="4">
    <source>
        <dbReference type="Proteomes" id="UP000824232"/>
    </source>
</evidence>
<evidence type="ECO:0000313" key="3">
    <source>
        <dbReference type="EMBL" id="HIR59260.1"/>
    </source>
</evidence>
<dbReference type="NCBIfam" id="NF033546">
    <property type="entry name" value="transpos_IS21"/>
    <property type="match status" value="1"/>
</dbReference>
<dbReference type="Proteomes" id="UP000824232">
    <property type="component" value="Unassembled WGS sequence"/>
</dbReference>
<dbReference type="Gene3D" id="3.30.420.10">
    <property type="entry name" value="Ribonuclease H-like superfamily/Ribonuclease H"/>
    <property type="match status" value="1"/>
</dbReference>
<dbReference type="AlphaFoldDB" id="A0A9D1J3F7"/>
<comment type="caution">
    <text evidence="3">The sequence shown here is derived from an EMBL/GenBank/DDBJ whole genome shotgun (WGS) entry which is preliminary data.</text>
</comment>
<dbReference type="PROSITE" id="PS50994">
    <property type="entry name" value="INTEGRASE"/>
    <property type="match status" value="1"/>
</dbReference>
<reference evidence="3" key="1">
    <citation type="submission" date="2020-10" db="EMBL/GenBank/DDBJ databases">
        <authorList>
            <person name="Gilroy R."/>
        </authorList>
    </citation>
    <scope>NUCLEOTIDE SEQUENCE</scope>
    <source>
        <strain evidence="3">CHK184-20233</strain>
    </source>
</reference>
<dbReference type="Pfam" id="PF22483">
    <property type="entry name" value="Mu-transpos_C_2"/>
    <property type="match status" value="1"/>
</dbReference>
<dbReference type="SUPFAM" id="SSF53098">
    <property type="entry name" value="Ribonuclease H-like"/>
    <property type="match status" value="1"/>
</dbReference>
<reference evidence="3" key="2">
    <citation type="journal article" date="2021" name="PeerJ">
        <title>Extensive microbial diversity within the chicken gut microbiome revealed by metagenomics and culture.</title>
        <authorList>
            <person name="Gilroy R."/>
            <person name="Ravi A."/>
            <person name="Getino M."/>
            <person name="Pursley I."/>
            <person name="Horton D.L."/>
            <person name="Alikhan N.F."/>
            <person name="Baker D."/>
            <person name="Gharbi K."/>
            <person name="Hall N."/>
            <person name="Watson M."/>
            <person name="Adriaenssens E.M."/>
            <person name="Foster-Nyarko E."/>
            <person name="Jarju S."/>
            <person name="Secka A."/>
            <person name="Antonio M."/>
            <person name="Oren A."/>
            <person name="Chaudhuri R.R."/>
            <person name="La Ragione R."/>
            <person name="Hildebrand F."/>
            <person name="Pallen M.J."/>
        </authorList>
    </citation>
    <scope>NUCLEOTIDE SEQUENCE</scope>
    <source>
        <strain evidence="3">CHK184-20233</strain>
    </source>
</reference>
<dbReference type="PANTHER" id="PTHR35004">
    <property type="entry name" value="TRANSPOSASE RV3428C-RELATED"/>
    <property type="match status" value="1"/>
</dbReference>
<comment type="similarity">
    <text evidence="1">Belongs to the transposase IS21/IS408/IS1162 family.</text>
</comment>
<dbReference type="InterPro" id="IPR001584">
    <property type="entry name" value="Integrase_cat-core"/>
</dbReference>
<dbReference type="GO" id="GO:0015074">
    <property type="term" value="P:DNA integration"/>
    <property type="evidence" value="ECO:0007669"/>
    <property type="project" value="InterPro"/>
</dbReference>
<feature type="domain" description="Integrase catalytic" evidence="2">
    <location>
        <begin position="116"/>
        <end position="289"/>
    </location>
</feature>
<organism evidence="3 4">
    <name type="scientific">Candidatus Onthousia excrementipullorum</name>
    <dbReference type="NCBI Taxonomy" id="2840884"/>
    <lineage>
        <taxon>Bacteria</taxon>
        <taxon>Bacillati</taxon>
        <taxon>Bacillota</taxon>
        <taxon>Bacilli</taxon>
        <taxon>Candidatus Onthousia</taxon>
    </lineage>
</organism>
<evidence type="ECO:0000259" key="2">
    <source>
        <dbReference type="PROSITE" id="PS50994"/>
    </source>
</evidence>
<dbReference type="EMBL" id="DVHC01000043">
    <property type="protein sequence ID" value="HIR59260.1"/>
    <property type="molecule type" value="Genomic_DNA"/>
</dbReference>
<dbReference type="InterPro" id="IPR036397">
    <property type="entry name" value="RNaseH_sf"/>
</dbReference>
<name>A0A9D1J3F7_9FIRM</name>
<proteinExistence type="inferred from homology"/>
<evidence type="ECO:0000256" key="1">
    <source>
        <dbReference type="ARBA" id="ARBA00009277"/>
    </source>
</evidence>
<dbReference type="GO" id="GO:0003676">
    <property type="term" value="F:nucleic acid binding"/>
    <property type="evidence" value="ECO:0007669"/>
    <property type="project" value="InterPro"/>
</dbReference>
<dbReference type="InterPro" id="IPR054353">
    <property type="entry name" value="IstA-like_C"/>
</dbReference>
<dbReference type="InterPro" id="IPR012337">
    <property type="entry name" value="RNaseH-like_sf"/>
</dbReference>
<sequence length="408" mass="48047">MRKDITADNLLKGGVKINKSALARQYGCCWRTIDRRLNPEKYKMSKKTRVYTSILDGYKSIIDKVLENNNAPATGIYCLLKLKYNYTGSYSTVKKYVSKKKKKIIDNLTIRFNTIMGYQSQVDWKESMILHTTDNNKITFNIFLIVLGCSRMKYIELTENREQKTLFRCLNNAFNYFGGVTEEIIFDNMKTVVDQAKSDFKKVIINNKMSYYAKDAGFIIYTCRPYRPMTKGKVETLAKIMNRLKAFDYQIKDWNDLKIIVNKILHSLNYEEISQATNKIPITDFVKEKEYLIPVNLDLLMQYTNNRPKYKVTKESMINYKGKKYSVPINYVGKTLQVNEDDEFIYIYSNTILVRKYSKNNDTHYNYKLEDYKDILEHSSISEQAKNRLKNNINKDLRSLNDIKIEEE</sequence>
<protein>
    <submittedName>
        <fullName evidence="3">IS21 family transposase</fullName>
    </submittedName>
</protein>
<dbReference type="Pfam" id="PF00665">
    <property type="entry name" value="rve"/>
    <property type="match status" value="1"/>
</dbReference>
<accession>A0A9D1J3F7</accession>